<feature type="chain" id="PRO_5046873493" evidence="13">
    <location>
        <begin position="29"/>
        <end position="435"/>
    </location>
</feature>
<accession>A0ABW5GLG5</accession>
<keyword evidence="13" id="KW-0732">Signal</keyword>
<evidence type="ECO:0000256" key="4">
    <source>
        <dbReference type="ARBA" id="ARBA00022670"/>
    </source>
</evidence>
<dbReference type="RefSeq" id="WP_345390201.1">
    <property type="nucleotide sequence ID" value="NZ_BAABHG010000004.1"/>
</dbReference>
<organism evidence="15 16">
    <name type="scientific">Amycolatopsis samaneae</name>
    <dbReference type="NCBI Taxonomy" id="664691"/>
    <lineage>
        <taxon>Bacteria</taxon>
        <taxon>Bacillati</taxon>
        <taxon>Actinomycetota</taxon>
        <taxon>Actinomycetes</taxon>
        <taxon>Pseudonocardiales</taxon>
        <taxon>Pseudonocardiaceae</taxon>
        <taxon>Amycolatopsis</taxon>
    </lineage>
</organism>
<dbReference type="InterPro" id="IPR036852">
    <property type="entry name" value="Peptidase_S8/S53_dom_sf"/>
</dbReference>
<evidence type="ECO:0000256" key="11">
    <source>
        <dbReference type="SAM" id="MobiDB-lite"/>
    </source>
</evidence>
<dbReference type="EMBL" id="JBHUKU010000014">
    <property type="protein sequence ID" value="MFD2461627.1"/>
    <property type="molecule type" value="Genomic_DNA"/>
</dbReference>
<keyword evidence="8 12" id="KW-1133">Transmembrane helix</keyword>
<feature type="active site" description="Charge relay system" evidence="10">
    <location>
        <position position="298"/>
    </location>
</feature>
<evidence type="ECO:0000256" key="13">
    <source>
        <dbReference type="SAM" id="SignalP"/>
    </source>
</evidence>
<comment type="caution">
    <text evidence="15">The sequence shown here is derived from an EMBL/GenBank/DDBJ whole genome shotgun (WGS) entry which is preliminary data.</text>
</comment>
<keyword evidence="7 10" id="KW-0720">Serine protease</keyword>
<dbReference type="GO" id="GO:0006508">
    <property type="term" value="P:proteolysis"/>
    <property type="evidence" value="ECO:0007669"/>
    <property type="project" value="UniProtKB-KW"/>
</dbReference>
<feature type="transmembrane region" description="Helical" evidence="12">
    <location>
        <begin position="389"/>
        <end position="412"/>
    </location>
</feature>
<dbReference type="InterPro" id="IPR000209">
    <property type="entry name" value="Peptidase_S8/S53_dom"/>
</dbReference>
<proteinExistence type="inferred from homology"/>
<dbReference type="PROSITE" id="PS00137">
    <property type="entry name" value="SUBTILASE_HIS"/>
    <property type="match status" value="1"/>
</dbReference>
<comment type="subcellular location">
    <subcellularLocation>
        <location evidence="1">Cell membrane</location>
        <topology evidence="1">Single-pass membrane protein</topology>
    </subcellularLocation>
</comment>
<feature type="region of interest" description="Disordered" evidence="11">
    <location>
        <begin position="29"/>
        <end position="72"/>
    </location>
</feature>
<dbReference type="Pfam" id="PF00082">
    <property type="entry name" value="Peptidase_S8"/>
    <property type="match status" value="1"/>
</dbReference>
<protein>
    <submittedName>
        <fullName evidence="15">Type VII secretion-associated serine protease mycosin</fullName>
    </submittedName>
</protein>
<dbReference type="SUPFAM" id="SSF52743">
    <property type="entry name" value="Subtilisin-like"/>
    <property type="match status" value="1"/>
</dbReference>
<name>A0ABW5GLG5_9PSEU</name>
<evidence type="ECO:0000256" key="7">
    <source>
        <dbReference type="ARBA" id="ARBA00022825"/>
    </source>
</evidence>
<keyword evidence="5 12" id="KW-0812">Transmembrane</keyword>
<dbReference type="PROSITE" id="PS00138">
    <property type="entry name" value="SUBTILASE_SER"/>
    <property type="match status" value="1"/>
</dbReference>
<keyword evidence="4 10" id="KW-0645">Protease</keyword>
<dbReference type="PROSITE" id="PS51892">
    <property type="entry name" value="SUBTILASE"/>
    <property type="match status" value="1"/>
</dbReference>
<dbReference type="InterPro" id="IPR050131">
    <property type="entry name" value="Peptidase_S8_subtilisin-like"/>
</dbReference>
<feature type="active site" description="Charge relay system" evidence="10">
    <location>
        <position position="136"/>
    </location>
</feature>
<comment type="similarity">
    <text evidence="2 10">Belongs to the peptidase S8 family.</text>
</comment>
<dbReference type="GO" id="GO:0008233">
    <property type="term" value="F:peptidase activity"/>
    <property type="evidence" value="ECO:0007669"/>
    <property type="project" value="UniProtKB-KW"/>
</dbReference>
<evidence type="ECO:0000256" key="1">
    <source>
        <dbReference type="ARBA" id="ARBA00004162"/>
    </source>
</evidence>
<evidence type="ECO:0000256" key="10">
    <source>
        <dbReference type="PROSITE-ProRule" id="PRU01240"/>
    </source>
</evidence>
<feature type="compositionally biased region" description="Pro residues" evidence="11">
    <location>
        <begin position="33"/>
        <end position="53"/>
    </location>
</feature>
<dbReference type="InterPro" id="IPR022398">
    <property type="entry name" value="Peptidase_S8_His-AS"/>
</dbReference>
<evidence type="ECO:0000256" key="3">
    <source>
        <dbReference type="ARBA" id="ARBA00022475"/>
    </source>
</evidence>
<feature type="active site" description="Charge relay system" evidence="10">
    <location>
        <position position="100"/>
    </location>
</feature>
<sequence length="435" mass="43437">MNSSARSTVKAAVLVAVGVLAMGTPAYAAPTSPAAPPSSPALPPGSSGAPPPSGKSDKQVECLSPPRITDPSVPWAQRQLAPERVWPLTNGAGVTVAVVDTGVDGSVPQLRGGTVLRGIDTTKPDRGPADNDCYGHGTFVAGIIAAAPVNGTGYAGMAPGVQILPVRCATTDDPKKEGALTPEGMALGIRAAVDGGARVINVSASTAEQNAQLAAAVDYAASHDVVLVASAANSAKKGDPVTYPAAYPSVIAVGAVDEAGQHAEFSQTGPFVSLVAPGVNVLGLGPGGPGHWQGQGTSYSAPFVAGAAALVRAYRPTLSAAQVKHRLLTTAAHPAAQLPDPALGWGTVNPMAAVTAVLPEEGAAGQPAAVVPPDARGVGATPRDELGPVLAVVGVIGAGCVALAAVLLTRLYRSGRRRGWRPARVLQVSAPEPEK</sequence>
<dbReference type="PANTHER" id="PTHR43806:SF11">
    <property type="entry name" value="CEREVISIN-RELATED"/>
    <property type="match status" value="1"/>
</dbReference>
<dbReference type="PANTHER" id="PTHR43806">
    <property type="entry name" value="PEPTIDASE S8"/>
    <property type="match status" value="1"/>
</dbReference>
<dbReference type="InterPro" id="IPR023828">
    <property type="entry name" value="Peptidase_S8_Ser-AS"/>
</dbReference>
<evidence type="ECO:0000256" key="2">
    <source>
        <dbReference type="ARBA" id="ARBA00011073"/>
    </source>
</evidence>
<evidence type="ECO:0000313" key="15">
    <source>
        <dbReference type="EMBL" id="MFD2461627.1"/>
    </source>
</evidence>
<dbReference type="NCBIfam" id="TIGR03921">
    <property type="entry name" value="T7SS_mycosin"/>
    <property type="match status" value="1"/>
</dbReference>
<keyword evidence="16" id="KW-1185">Reference proteome</keyword>
<dbReference type="Gene3D" id="3.40.50.200">
    <property type="entry name" value="Peptidase S8/S53 domain"/>
    <property type="match status" value="1"/>
</dbReference>
<reference evidence="16" key="1">
    <citation type="journal article" date="2019" name="Int. J. Syst. Evol. Microbiol.">
        <title>The Global Catalogue of Microorganisms (GCM) 10K type strain sequencing project: providing services to taxonomists for standard genome sequencing and annotation.</title>
        <authorList>
            <consortium name="The Broad Institute Genomics Platform"/>
            <consortium name="The Broad Institute Genome Sequencing Center for Infectious Disease"/>
            <person name="Wu L."/>
            <person name="Ma J."/>
        </authorList>
    </citation>
    <scope>NUCLEOTIDE SEQUENCE [LARGE SCALE GENOMIC DNA]</scope>
    <source>
        <strain evidence="16">CGMCC 4.7643</strain>
    </source>
</reference>
<evidence type="ECO:0000256" key="8">
    <source>
        <dbReference type="ARBA" id="ARBA00022989"/>
    </source>
</evidence>
<dbReference type="InterPro" id="IPR023834">
    <property type="entry name" value="T7SS_pept_S8A_mycosin"/>
</dbReference>
<keyword evidence="9 12" id="KW-0472">Membrane</keyword>
<gene>
    <name evidence="15" type="primary">mycP</name>
    <name evidence="15" type="ORF">ACFSYJ_23680</name>
</gene>
<evidence type="ECO:0000259" key="14">
    <source>
        <dbReference type="Pfam" id="PF00082"/>
    </source>
</evidence>
<dbReference type="Proteomes" id="UP001597419">
    <property type="component" value="Unassembled WGS sequence"/>
</dbReference>
<feature type="domain" description="Peptidase S8/S53" evidence="14">
    <location>
        <begin position="91"/>
        <end position="346"/>
    </location>
</feature>
<evidence type="ECO:0000313" key="16">
    <source>
        <dbReference type="Proteomes" id="UP001597419"/>
    </source>
</evidence>
<dbReference type="PRINTS" id="PR00723">
    <property type="entry name" value="SUBTILISIN"/>
</dbReference>
<evidence type="ECO:0000256" key="5">
    <source>
        <dbReference type="ARBA" id="ARBA00022692"/>
    </source>
</evidence>
<evidence type="ECO:0000256" key="9">
    <source>
        <dbReference type="ARBA" id="ARBA00023136"/>
    </source>
</evidence>
<keyword evidence="6 10" id="KW-0378">Hydrolase</keyword>
<feature type="signal peptide" evidence="13">
    <location>
        <begin position="1"/>
        <end position="28"/>
    </location>
</feature>
<evidence type="ECO:0000256" key="12">
    <source>
        <dbReference type="SAM" id="Phobius"/>
    </source>
</evidence>
<keyword evidence="3" id="KW-1003">Cell membrane</keyword>
<dbReference type="InterPro" id="IPR015500">
    <property type="entry name" value="Peptidase_S8_subtilisin-rel"/>
</dbReference>
<evidence type="ECO:0000256" key="6">
    <source>
        <dbReference type="ARBA" id="ARBA00022801"/>
    </source>
</evidence>